<protein>
    <submittedName>
        <fullName evidence="1">Uncharacterized protein</fullName>
    </submittedName>
</protein>
<evidence type="ECO:0000313" key="2">
    <source>
        <dbReference type="Proteomes" id="UP000005237"/>
    </source>
</evidence>
<organism evidence="1 2">
    <name type="scientific">Caenorhabditis japonica</name>
    <dbReference type="NCBI Taxonomy" id="281687"/>
    <lineage>
        <taxon>Eukaryota</taxon>
        <taxon>Metazoa</taxon>
        <taxon>Ecdysozoa</taxon>
        <taxon>Nematoda</taxon>
        <taxon>Chromadorea</taxon>
        <taxon>Rhabditida</taxon>
        <taxon>Rhabditina</taxon>
        <taxon>Rhabditomorpha</taxon>
        <taxon>Rhabditoidea</taxon>
        <taxon>Rhabditidae</taxon>
        <taxon>Peloderinae</taxon>
        <taxon>Caenorhabditis</taxon>
    </lineage>
</organism>
<reference evidence="2" key="1">
    <citation type="submission" date="2010-08" db="EMBL/GenBank/DDBJ databases">
        <authorList>
            <consortium name="Caenorhabditis japonica Sequencing Consortium"/>
            <person name="Wilson R.K."/>
        </authorList>
    </citation>
    <scope>NUCLEOTIDE SEQUENCE [LARGE SCALE GENOMIC DNA]</scope>
    <source>
        <strain evidence="2">DF5081</strain>
    </source>
</reference>
<reference evidence="1" key="2">
    <citation type="submission" date="2022-06" db="UniProtKB">
        <authorList>
            <consortium name="EnsemblMetazoa"/>
        </authorList>
    </citation>
    <scope>IDENTIFICATION</scope>
    <source>
        <strain evidence="1">DF5081</strain>
    </source>
</reference>
<proteinExistence type="predicted"/>
<dbReference type="AlphaFoldDB" id="A0A8R1ES54"/>
<name>A0A8R1ES54_CAEJA</name>
<dbReference type="Proteomes" id="UP000005237">
    <property type="component" value="Unassembled WGS sequence"/>
</dbReference>
<keyword evidence="2" id="KW-1185">Reference proteome</keyword>
<dbReference type="EnsemblMetazoa" id="CJA40860.1">
    <property type="protein sequence ID" value="CJA40860.1"/>
    <property type="gene ID" value="WBGene00216708"/>
</dbReference>
<accession>A0A8R1ES54</accession>
<evidence type="ECO:0000313" key="1">
    <source>
        <dbReference type="EnsemblMetazoa" id="CJA40860.1"/>
    </source>
</evidence>
<sequence length="143" mass="16369">MSSSDSSTSSSELFLKVDDLKNRLLNLDAFVHGHLDFRHKIVRSVRENVHSSFESKRANLFAPRALLEPCATTESVRAQRVTYPLRIQFAGPMGEKYENQCQLNTISCRDQREIHVLPLISQCDQKDGQSEGKMQKRTYKNVI</sequence>